<keyword evidence="1" id="KW-0812">Transmembrane</keyword>
<dbReference type="RefSeq" id="WP_145345509.1">
    <property type="nucleotide sequence ID" value="NZ_SMLY01000078.1"/>
</dbReference>
<feature type="transmembrane region" description="Helical" evidence="1">
    <location>
        <begin position="20"/>
        <end position="42"/>
    </location>
</feature>
<protein>
    <submittedName>
        <fullName evidence="3">Flp pilus assembly protein TadG</fullName>
    </submittedName>
</protein>
<evidence type="ECO:0000313" key="4">
    <source>
        <dbReference type="Proteomes" id="UP000320593"/>
    </source>
</evidence>
<dbReference type="Proteomes" id="UP000320593">
    <property type="component" value="Unassembled WGS sequence"/>
</dbReference>
<organism evidence="3 4">
    <name type="scientific">Roseibium hamelinense</name>
    <dbReference type="NCBI Taxonomy" id="150831"/>
    <lineage>
        <taxon>Bacteria</taxon>
        <taxon>Pseudomonadati</taxon>
        <taxon>Pseudomonadota</taxon>
        <taxon>Alphaproteobacteria</taxon>
        <taxon>Hyphomicrobiales</taxon>
        <taxon>Stappiaceae</taxon>
        <taxon>Roseibium</taxon>
    </lineage>
</organism>
<feature type="domain" description="TadE-like" evidence="2">
    <location>
        <begin position="18"/>
        <end position="36"/>
    </location>
</feature>
<dbReference type="InterPro" id="IPR012495">
    <property type="entry name" value="TadE-like_dom"/>
</dbReference>
<evidence type="ECO:0000259" key="2">
    <source>
        <dbReference type="Pfam" id="PF07811"/>
    </source>
</evidence>
<proteinExistence type="predicted"/>
<comment type="caution">
    <text evidence="3">The sequence shown here is derived from an EMBL/GenBank/DDBJ whole genome shotgun (WGS) entry which is preliminary data.</text>
</comment>
<keyword evidence="4" id="KW-1185">Reference proteome</keyword>
<dbReference type="EMBL" id="VLLF01000008">
    <property type="protein sequence ID" value="TWI82800.1"/>
    <property type="molecule type" value="Genomic_DNA"/>
</dbReference>
<sequence length="186" mass="20670">MNNSKPRNRPVFWRNHDGVAAVEFALIFPVLLLIFVNVVALFDGLRASRLIARSAAVSVDLVTRFQGNDFTSDDFDEIIEVSKSIAGPYAENTNFTVVVTSIINVFDQDDDLTVAWSASDPVDNELADADLDEFDLPDLAQGDTLILVEVRANYTPILTSEIVVSFTLDDYQVRRPRFQTAIDAPD</sequence>
<keyword evidence="1" id="KW-0472">Membrane</keyword>
<keyword evidence="1" id="KW-1133">Transmembrane helix</keyword>
<dbReference type="Pfam" id="PF07811">
    <property type="entry name" value="TadE"/>
    <property type="match status" value="1"/>
</dbReference>
<gene>
    <name evidence="3" type="ORF">JM93_03314</name>
</gene>
<evidence type="ECO:0000313" key="3">
    <source>
        <dbReference type="EMBL" id="TWI82800.1"/>
    </source>
</evidence>
<name>A0A562SQ07_9HYPH</name>
<dbReference type="OrthoDB" id="7189296at2"/>
<dbReference type="AlphaFoldDB" id="A0A562SQ07"/>
<evidence type="ECO:0000256" key="1">
    <source>
        <dbReference type="SAM" id="Phobius"/>
    </source>
</evidence>
<reference evidence="3 4" key="1">
    <citation type="submission" date="2019-07" db="EMBL/GenBank/DDBJ databases">
        <title>Genomic Encyclopedia of Archaeal and Bacterial Type Strains, Phase II (KMG-II): from individual species to whole genera.</title>
        <authorList>
            <person name="Goeker M."/>
        </authorList>
    </citation>
    <scope>NUCLEOTIDE SEQUENCE [LARGE SCALE GENOMIC DNA]</scope>
    <source>
        <strain evidence="3 4">ATCC BAA-252</strain>
    </source>
</reference>
<accession>A0A562SQ07</accession>